<dbReference type="SUPFAM" id="SSF52374">
    <property type="entry name" value="Nucleotidylyl transferase"/>
    <property type="match status" value="1"/>
</dbReference>
<comment type="catalytic activity">
    <reaction evidence="7 8">
        <text>(R)-pantoate + beta-alanine + ATP = (R)-pantothenate + AMP + diphosphate + H(+)</text>
        <dbReference type="Rhea" id="RHEA:10912"/>
        <dbReference type="ChEBI" id="CHEBI:15378"/>
        <dbReference type="ChEBI" id="CHEBI:15980"/>
        <dbReference type="ChEBI" id="CHEBI:29032"/>
        <dbReference type="ChEBI" id="CHEBI:30616"/>
        <dbReference type="ChEBI" id="CHEBI:33019"/>
        <dbReference type="ChEBI" id="CHEBI:57966"/>
        <dbReference type="ChEBI" id="CHEBI:456215"/>
        <dbReference type="EC" id="6.3.2.1"/>
    </reaction>
</comment>
<feature type="binding site" evidence="8">
    <location>
        <begin position="184"/>
        <end position="187"/>
    </location>
    <ligand>
        <name>ATP</name>
        <dbReference type="ChEBI" id="CHEBI:30616"/>
    </ligand>
</feature>
<dbReference type="GO" id="GO:0004592">
    <property type="term" value="F:pantoate-beta-alanine ligase activity"/>
    <property type="evidence" value="ECO:0007669"/>
    <property type="project" value="UniProtKB-UniRule"/>
</dbReference>
<dbReference type="InterPro" id="IPR004821">
    <property type="entry name" value="Cyt_trans-like"/>
</dbReference>
<comment type="miscellaneous">
    <text evidence="8">The reaction proceeds by a bi uni uni bi ping pong mechanism.</text>
</comment>
<keyword evidence="5 8" id="KW-0547">Nucleotide-binding</keyword>
<evidence type="ECO:0000256" key="5">
    <source>
        <dbReference type="ARBA" id="ARBA00022741"/>
    </source>
</evidence>
<feature type="active site" description="Proton donor" evidence="8">
    <location>
        <position position="37"/>
    </location>
</feature>
<organism evidence="9 10">
    <name type="scientific">Anoxybacter fermentans</name>
    <dbReference type="NCBI Taxonomy" id="1323375"/>
    <lineage>
        <taxon>Bacteria</taxon>
        <taxon>Bacillati</taxon>
        <taxon>Bacillota</taxon>
        <taxon>Clostridia</taxon>
        <taxon>Halanaerobiales</taxon>
        <taxon>Anoxybacter</taxon>
    </lineage>
</organism>
<dbReference type="Gene3D" id="3.30.1300.10">
    <property type="entry name" value="Pantoate-beta-alanine ligase, C-terminal domain"/>
    <property type="match status" value="1"/>
</dbReference>
<dbReference type="RefSeq" id="WP_127018023.1">
    <property type="nucleotide sequence ID" value="NZ_CP016379.1"/>
</dbReference>
<protein>
    <recommendedName>
        <fullName evidence="8">Pantothenate synthetase</fullName>
        <shortName evidence="8">PS</shortName>
        <ecNumber evidence="8">6.3.2.1</ecNumber>
    </recommendedName>
    <alternativeName>
        <fullName evidence="8">Pantoate--beta-alanine ligase</fullName>
    </alternativeName>
    <alternativeName>
        <fullName evidence="8">Pantoate-activating enzyme</fullName>
    </alternativeName>
</protein>
<dbReference type="Pfam" id="PF02569">
    <property type="entry name" value="Pantoate_ligase"/>
    <property type="match status" value="1"/>
</dbReference>
<feature type="binding site" evidence="8">
    <location>
        <position position="61"/>
    </location>
    <ligand>
        <name>beta-alanine</name>
        <dbReference type="ChEBI" id="CHEBI:57966"/>
    </ligand>
</feature>
<reference evidence="9 10" key="1">
    <citation type="submission" date="2016-07" db="EMBL/GenBank/DDBJ databases">
        <title>Genome and transcriptome analysis of iron-reducing fermentative bacteria Anoxybacter fermentans.</title>
        <authorList>
            <person name="Zeng X."/>
            <person name="Shao Z."/>
        </authorList>
    </citation>
    <scope>NUCLEOTIDE SEQUENCE [LARGE SCALE GENOMIC DNA]</scope>
    <source>
        <strain evidence="9 10">DY22613</strain>
    </source>
</reference>
<feature type="binding site" evidence="8">
    <location>
        <begin position="30"/>
        <end position="37"/>
    </location>
    <ligand>
        <name>ATP</name>
        <dbReference type="ChEBI" id="CHEBI:30616"/>
    </ligand>
</feature>
<dbReference type="InterPro" id="IPR042176">
    <property type="entry name" value="Pantoate_ligase_C"/>
</dbReference>
<dbReference type="GO" id="GO:0015940">
    <property type="term" value="P:pantothenate biosynthetic process"/>
    <property type="evidence" value="ECO:0007669"/>
    <property type="project" value="UniProtKB-UniRule"/>
</dbReference>
<dbReference type="GO" id="GO:0005524">
    <property type="term" value="F:ATP binding"/>
    <property type="evidence" value="ECO:0007669"/>
    <property type="project" value="UniProtKB-KW"/>
</dbReference>
<dbReference type="Gene3D" id="3.40.50.620">
    <property type="entry name" value="HUPs"/>
    <property type="match status" value="1"/>
</dbReference>
<evidence type="ECO:0000313" key="9">
    <source>
        <dbReference type="EMBL" id="AZR74656.1"/>
    </source>
</evidence>
<dbReference type="InterPro" id="IPR014729">
    <property type="entry name" value="Rossmann-like_a/b/a_fold"/>
</dbReference>
<evidence type="ECO:0000256" key="1">
    <source>
        <dbReference type="ARBA" id="ARBA00004990"/>
    </source>
</evidence>
<name>A0A3Q9HSW2_9FIRM</name>
<proteinExistence type="inferred from homology"/>
<evidence type="ECO:0000256" key="8">
    <source>
        <dbReference type="HAMAP-Rule" id="MF_00158"/>
    </source>
</evidence>
<dbReference type="AlphaFoldDB" id="A0A3Q9HSW2"/>
<comment type="pathway">
    <text evidence="1 8">Cofactor biosynthesis; (R)-pantothenate biosynthesis; (R)-pantothenate from (R)-pantoate and beta-alanine: step 1/1.</text>
</comment>
<feature type="binding site" evidence="8">
    <location>
        <position position="61"/>
    </location>
    <ligand>
        <name>(R)-pantoate</name>
        <dbReference type="ChEBI" id="CHEBI:15980"/>
    </ligand>
</feature>
<keyword evidence="4 8" id="KW-0566">Pantothenate biosynthesis</keyword>
<keyword evidence="3 8" id="KW-0436">Ligase</keyword>
<dbReference type="NCBIfam" id="TIGR00125">
    <property type="entry name" value="cyt_tran_rel"/>
    <property type="match status" value="1"/>
</dbReference>
<keyword evidence="8" id="KW-0963">Cytoplasm</keyword>
<dbReference type="InterPro" id="IPR003721">
    <property type="entry name" value="Pantoate_ligase"/>
</dbReference>
<comment type="function">
    <text evidence="8">Catalyzes the condensation of pantoate with beta-alanine in an ATP-dependent reaction via a pantoyl-adenylate intermediate.</text>
</comment>
<comment type="subcellular location">
    <subcellularLocation>
        <location evidence="8">Cytoplasm</location>
    </subcellularLocation>
</comment>
<evidence type="ECO:0000256" key="6">
    <source>
        <dbReference type="ARBA" id="ARBA00022840"/>
    </source>
</evidence>
<evidence type="ECO:0000313" key="10">
    <source>
        <dbReference type="Proteomes" id="UP000267250"/>
    </source>
</evidence>
<dbReference type="PANTHER" id="PTHR21299">
    <property type="entry name" value="CYTIDYLATE KINASE/PANTOATE-BETA-ALANINE LIGASE"/>
    <property type="match status" value="1"/>
</dbReference>
<comment type="similarity">
    <text evidence="2 8">Belongs to the pantothenate synthetase family.</text>
</comment>
<dbReference type="NCBIfam" id="TIGR00018">
    <property type="entry name" value="panC"/>
    <property type="match status" value="1"/>
</dbReference>
<dbReference type="GO" id="GO:0005829">
    <property type="term" value="C:cytosol"/>
    <property type="evidence" value="ECO:0007669"/>
    <property type="project" value="TreeGrafter"/>
</dbReference>
<dbReference type="OrthoDB" id="9773087at2"/>
<keyword evidence="6 8" id="KW-0067">ATP-binding</keyword>
<feature type="binding site" evidence="8">
    <location>
        <position position="176"/>
    </location>
    <ligand>
        <name>ATP</name>
        <dbReference type="ChEBI" id="CHEBI:30616"/>
    </ligand>
</feature>
<dbReference type="HAMAP" id="MF_00158">
    <property type="entry name" value="PanC"/>
    <property type="match status" value="1"/>
</dbReference>
<dbReference type="EC" id="6.3.2.1" evidence="8"/>
<dbReference type="FunFam" id="3.30.1300.10:FF:000001">
    <property type="entry name" value="Pantothenate synthetase"/>
    <property type="match status" value="1"/>
</dbReference>
<dbReference type="CDD" id="cd00560">
    <property type="entry name" value="PanC"/>
    <property type="match status" value="1"/>
</dbReference>
<evidence type="ECO:0000256" key="7">
    <source>
        <dbReference type="ARBA" id="ARBA00048258"/>
    </source>
</evidence>
<dbReference type="FunFam" id="3.40.50.620:FF:000013">
    <property type="entry name" value="Pantothenate synthetase"/>
    <property type="match status" value="1"/>
</dbReference>
<comment type="subunit">
    <text evidence="8">Homodimer.</text>
</comment>
<keyword evidence="10" id="KW-1185">Reference proteome</keyword>
<gene>
    <name evidence="8" type="primary">panC</name>
    <name evidence="9" type="ORF">BBF96_15515</name>
</gene>
<evidence type="ECO:0000256" key="2">
    <source>
        <dbReference type="ARBA" id="ARBA00009256"/>
    </source>
</evidence>
<feature type="binding site" evidence="8">
    <location>
        <position position="153"/>
    </location>
    <ligand>
        <name>(R)-pantoate</name>
        <dbReference type="ChEBI" id="CHEBI:15980"/>
    </ligand>
</feature>
<sequence length="282" mass="31788">MKILKTKAEVRKEVCNARREGKTIGFVPTMGYLHKGHLSLMERAKKENDLVVVSIFVNPTQFGPNEDYATYPRDLERDAKLAESVGVDIIFVPEVDEMYPENFQSYVEVTELTQNLCGAKRPGHFRGVCTVVTKLFNIVQPDRAYFGQKDAQQAIIIKRMVKDLDFPIEIITCPIVREEDGLAMSSRNTYLNPEERKAALVLNRSLKKAKEMIEGGERDAALIQAAMIEMIEKEPLAKIDYVSIVSTTTLKPVQRLSGPILIALAVFIGKTRLIDNIMLEVE</sequence>
<accession>A0A3Q9HSW2</accession>
<dbReference type="KEGG" id="aft:BBF96_15515"/>
<feature type="binding site" evidence="8">
    <location>
        <begin position="147"/>
        <end position="150"/>
    </location>
    <ligand>
        <name>ATP</name>
        <dbReference type="ChEBI" id="CHEBI:30616"/>
    </ligand>
</feature>
<evidence type="ECO:0000256" key="4">
    <source>
        <dbReference type="ARBA" id="ARBA00022655"/>
    </source>
</evidence>
<evidence type="ECO:0000256" key="3">
    <source>
        <dbReference type="ARBA" id="ARBA00022598"/>
    </source>
</evidence>
<dbReference type="PANTHER" id="PTHR21299:SF1">
    <property type="entry name" value="PANTOATE--BETA-ALANINE LIGASE"/>
    <property type="match status" value="1"/>
</dbReference>
<dbReference type="UniPathway" id="UPA00028">
    <property type="reaction ID" value="UER00005"/>
</dbReference>
<dbReference type="EMBL" id="CP016379">
    <property type="protein sequence ID" value="AZR74656.1"/>
    <property type="molecule type" value="Genomic_DNA"/>
</dbReference>
<dbReference type="Proteomes" id="UP000267250">
    <property type="component" value="Chromosome"/>
</dbReference>